<accession>A0A1N7S9Q7</accession>
<protein>
    <submittedName>
        <fullName evidence="1">Uncharacterized protein</fullName>
    </submittedName>
</protein>
<dbReference type="STRING" id="1247936.BN2475_460064"/>
<proteinExistence type="predicted"/>
<gene>
    <name evidence="1" type="ORF">BN2475_460064</name>
</gene>
<dbReference type="AlphaFoldDB" id="A0A1N7S9Q7"/>
<name>A0A1N7S9Q7_9BURK</name>
<dbReference type="Proteomes" id="UP000187012">
    <property type="component" value="Unassembled WGS sequence"/>
</dbReference>
<reference evidence="1 2" key="1">
    <citation type="submission" date="2016-12" db="EMBL/GenBank/DDBJ databases">
        <authorList>
            <person name="Song W.-J."/>
            <person name="Kurnit D.M."/>
        </authorList>
    </citation>
    <scope>NUCLEOTIDE SEQUENCE [LARGE SCALE GENOMIC DNA]</scope>
    <source>
        <strain evidence="1 2">STM7296</strain>
    </source>
</reference>
<dbReference type="EMBL" id="CYGX02000046">
    <property type="protein sequence ID" value="SIT44105.1"/>
    <property type="molecule type" value="Genomic_DNA"/>
</dbReference>
<sequence>MPHGGRTRAGLQQVFNRLVAALRRLPVAVADAPAAVALTVFPLIKVVSKLPLCCKNLLDSSRARRQW</sequence>
<organism evidence="1 2">
    <name type="scientific">Paraburkholderia ribeironis</name>
    <dbReference type="NCBI Taxonomy" id="1247936"/>
    <lineage>
        <taxon>Bacteria</taxon>
        <taxon>Pseudomonadati</taxon>
        <taxon>Pseudomonadota</taxon>
        <taxon>Betaproteobacteria</taxon>
        <taxon>Burkholderiales</taxon>
        <taxon>Burkholderiaceae</taxon>
        <taxon>Paraburkholderia</taxon>
    </lineage>
</organism>
<keyword evidence="2" id="KW-1185">Reference proteome</keyword>
<evidence type="ECO:0000313" key="1">
    <source>
        <dbReference type="EMBL" id="SIT44105.1"/>
    </source>
</evidence>
<evidence type="ECO:0000313" key="2">
    <source>
        <dbReference type="Proteomes" id="UP000187012"/>
    </source>
</evidence>